<sequence>MYLTSLHKTSMELKVESEDEQLSLMFKARECAHSEACSVEEADQFLHEVMTFQGSCGEGILLGDADVCEDPVFINEVILDLKEKISDAQGSSREIISKTSVFMQTDGNGAIATAKPMIMALAAIYLATKAISLSHPEAMSFTSEEWWWAIRDGYLNDMLVSYMKTGGLSALDPAVPFTSEEWFWAAKDGYLNDMLSHYFRNGGL</sequence>
<dbReference type="EMBL" id="HBEL01005527">
    <property type="protein sequence ID" value="CAD8406531.1"/>
    <property type="molecule type" value="Transcribed_RNA"/>
</dbReference>
<dbReference type="AlphaFoldDB" id="A0A6T8FV16"/>
<name>A0A6T8FV16_9STRA</name>
<evidence type="ECO:0000313" key="2">
    <source>
        <dbReference type="EMBL" id="CAD8406531.1"/>
    </source>
</evidence>
<dbReference type="EMBL" id="HBEL01005526">
    <property type="protein sequence ID" value="CAD8406530.1"/>
    <property type="molecule type" value="Transcribed_RNA"/>
</dbReference>
<protein>
    <submittedName>
        <fullName evidence="2">Uncharacterized protein</fullName>
    </submittedName>
</protein>
<accession>A0A6T8FV16</accession>
<evidence type="ECO:0000313" key="1">
    <source>
        <dbReference type="EMBL" id="CAD8406530.1"/>
    </source>
</evidence>
<reference evidence="2" key="1">
    <citation type="submission" date="2021-01" db="EMBL/GenBank/DDBJ databases">
        <authorList>
            <person name="Corre E."/>
            <person name="Pelletier E."/>
            <person name="Niang G."/>
            <person name="Scheremetjew M."/>
            <person name="Finn R."/>
            <person name="Kale V."/>
            <person name="Holt S."/>
            <person name="Cochrane G."/>
            <person name="Meng A."/>
            <person name="Brown T."/>
            <person name="Cohen L."/>
        </authorList>
    </citation>
    <scope>NUCLEOTIDE SEQUENCE</scope>
    <source>
        <strain evidence="2">CCAP1064/1</strain>
    </source>
</reference>
<proteinExistence type="predicted"/>
<gene>
    <name evidence="1" type="ORF">PINE0816_LOCUS2647</name>
    <name evidence="2" type="ORF">PINE0816_LOCUS2648</name>
</gene>
<organism evidence="2">
    <name type="scientific">Proboscia inermis</name>
    <dbReference type="NCBI Taxonomy" id="420281"/>
    <lineage>
        <taxon>Eukaryota</taxon>
        <taxon>Sar</taxon>
        <taxon>Stramenopiles</taxon>
        <taxon>Ochrophyta</taxon>
        <taxon>Bacillariophyta</taxon>
        <taxon>Coscinodiscophyceae</taxon>
        <taxon>Rhizosoleniophycidae</taxon>
        <taxon>Rhizosoleniales</taxon>
        <taxon>Rhizosoleniaceae</taxon>
        <taxon>Proboscia</taxon>
    </lineage>
</organism>